<sequence length="215" mass="22741">MKHLLLTTIAAVLLSGMATGALVGLLLSVVIQIPLGDNPKTALVMSHMSSCLLTFVGIPLASAFSIRFGAKKLKLCEPRLLQLIPVAFLTLFIPVFGALMGTPNKINVPLITLLGAAGGAFWSMPFVGMCRTSSAKTARKTGERLKIEDALIDAALEGNIEAVKQHLAAGADVNAKNNYGNTPLDVAIKRKRTETADLLRKHGGKTGEELKAEGK</sequence>
<keyword evidence="2" id="KW-0040">ANK repeat</keyword>
<feature type="transmembrane region" description="Helical" evidence="3">
    <location>
        <begin position="80"/>
        <end position="100"/>
    </location>
</feature>
<keyword evidence="3" id="KW-0472">Membrane</keyword>
<dbReference type="SUPFAM" id="SSF48403">
    <property type="entry name" value="Ankyrin repeat"/>
    <property type="match status" value="1"/>
</dbReference>
<accession>A0A382BC69</accession>
<dbReference type="AlphaFoldDB" id="A0A382BC69"/>
<feature type="transmembrane region" description="Helical" evidence="3">
    <location>
        <begin position="44"/>
        <end position="68"/>
    </location>
</feature>
<gene>
    <name evidence="4" type="ORF">METZ01_LOCUS163707</name>
</gene>
<reference evidence="4" key="1">
    <citation type="submission" date="2018-05" db="EMBL/GenBank/DDBJ databases">
        <authorList>
            <person name="Lanie J.A."/>
            <person name="Ng W.-L."/>
            <person name="Kazmierczak K.M."/>
            <person name="Andrzejewski T.M."/>
            <person name="Davidsen T.M."/>
            <person name="Wayne K.J."/>
            <person name="Tettelin H."/>
            <person name="Glass J.I."/>
            <person name="Rusch D."/>
            <person name="Podicherti R."/>
            <person name="Tsui H.-C.T."/>
            <person name="Winkler M.E."/>
        </authorList>
    </citation>
    <scope>NUCLEOTIDE SEQUENCE</scope>
</reference>
<protein>
    <submittedName>
        <fullName evidence="4">Uncharacterized protein</fullName>
    </submittedName>
</protein>
<dbReference type="PANTHER" id="PTHR24171">
    <property type="entry name" value="ANKYRIN REPEAT DOMAIN-CONTAINING PROTEIN 39-RELATED"/>
    <property type="match status" value="1"/>
</dbReference>
<dbReference type="InterPro" id="IPR036770">
    <property type="entry name" value="Ankyrin_rpt-contain_sf"/>
</dbReference>
<dbReference type="Pfam" id="PF12796">
    <property type="entry name" value="Ank_2"/>
    <property type="match status" value="1"/>
</dbReference>
<dbReference type="Gene3D" id="1.25.40.20">
    <property type="entry name" value="Ankyrin repeat-containing domain"/>
    <property type="match status" value="1"/>
</dbReference>
<evidence type="ECO:0000313" key="4">
    <source>
        <dbReference type="EMBL" id="SVB10853.1"/>
    </source>
</evidence>
<dbReference type="EMBL" id="UINC01028947">
    <property type="protein sequence ID" value="SVB10853.1"/>
    <property type="molecule type" value="Genomic_DNA"/>
</dbReference>
<keyword evidence="1" id="KW-0677">Repeat</keyword>
<evidence type="ECO:0000256" key="1">
    <source>
        <dbReference type="ARBA" id="ARBA00022737"/>
    </source>
</evidence>
<name>A0A382BC69_9ZZZZ</name>
<evidence type="ECO:0000256" key="2">
    <source>
        <dbReference type="ARBA" id="ARBA00023043"/>
    </source>
</evidence>
<evidence type="ECO:0000256" key="3">
    <source>
        <dbReference type="SAM" id="Phobius"/>
    </source>
</evidence>
<feature type="transmembrane region" description="Helical" evidence="3">
    <location>
        <begin position="106"/>
        <end position="130"/>
    </location>
</feature>
<keyword evidence="3" id="KW-0812">Transmembrane</keyword>
<dbReference type="InterPro" id="IPR002110">
    <property type="entry name" value="Ankyrin_rpt"/>
</dbReference>
<proteinExistence type="predicted"/>
<organism evidence="4">
    <name type="scientific">marine metagenome</name>
    <dbReference type="NCBI Taxonomy" id="408172"/>
    <lineage>
        <taxon>unclassified sequences</taxon>
        <taxon>metagenomes</taxon>
        <taxon>ecological metagenomes</taxon>
    </lineage>
</organism>
<dbReference type="SMART" id="SM00248">
    <property type="entry name" value="ANK"/>
    <property type="match status" value="2"/>
</dbReference>
<keyword evidence="3" id="KW-1133">Transmembrane helix</keyword>